<gene>
    <name evidence="2" type="ORF">THII_1070</name>
</gene>
<dbReference type="EMBL" id="AP014633">
    <property type="protein sequence ID" value="BAP55367.1"/>
    <property type="molecule type" value="Genomic_DNA"/>
</dbReference>
<dbReference type="KEGG" id="tig:THII_1070"/>
<proteinExistence type="predicted"/>
<sequence length="189" mass="22092">MSSKILLNKKIHDELSQVYDKKHTEIYNEIEQNRLQETLKTIYNLKSDDGIISVLDFGSGTGNLTLKFLSFGCLVTAVDVSEKSLSVLLQKTESLYHGKVNTVVLKNHKIPFPDNHFDIVATYSVLHHIPDYLFVIQEMMRVTKSKGLIYIDHEFNDNRWNPSQHLEQYYERTKQTFKAINRNKRIIYL</sequence>
<accession>A0A090AIT7</accession>
<dbReference type="STRING" id="40754.THII_1070"/>
<dbReference type="AlphaFoldDB" id="A0A090AIT7"/>
<evidence type="ECO:0000259" key="1">
    <source>
        <dbReference type="Pfam" id="PF08241"/>
    </source>
</evidence>
<dbReference type="InterPro" id="IPR029063">
    <property type="entry name" value="SAM-dependent_MTases_sf"/>
</dbReference>
<dbReference type="Gene3D" id="3.40.50.150">
    <property type="entry name" value="Vaccinia Virus protein VP39"/>
    <property type="match status" value="1"/>
</dbReference>
<feature type="domain" description="Methyltransferase type 11" evidence="1">
    <location>
        <begin position="55"/>
        <end position="151"/>
    </location>
</feature>
<evidence type="ECO:0000313" key="2">
    <source>
        <dbReference type="EMBL" id="BAP55367.1"/>
    </source>
</evidence>
<organism evidence="2 3">
    <name type="scientific">Thioploca ingrica</name>
    <dbReference type="NCBI Taxonomy" id="40754"/>
    <lineage>
        <taxon>Bacteria</taxon>
        <taxon>Pseudomonadati</taxon>
        <taxon>Pseudomonadota</taxon>
        <taxon>Gammaproteobacteria</taxon>
        <taxon>Thiotrichales</taxon>
        <taxon>Thiotrichaceae</taxon>
        <taxon>Thioploca</taxon>
    </lineage>
</organism>
<dbReference type="SUPFAM" id="SSF53335">
    <property type="entry name" value="S-adenosyl-L-methionine-dependent methyltransferases"/>
    <property type="match status" value="1"/>
</dbReference>
<dbReference type="HOGENOM" id="CLU_1433882_0_0_6"/>
<dbReference type="OrthoDB" id="5614764at2"/>
<dbReference type="PANTHER" id="PTHR43591:SF24">
    <property type="entry name" value="2-METHOXY-6-POLYPRENYL-1,4-BENZOQUINOL METHYLASE, MITOCHONDRIAL"/>
    <property type="match status" value="1"/>
</dbReference>
<dbReference type="PANTHER" id="PTHR43591">
    <property type="entry name" value="METHYLTRANSFERASE"/>
    <property type="match status" value="1"/>
</dbReference>
<keyword evidence="3" id="KW-1185">Reference proteome</keyword>
<dbReference type="InterPro" id="IPR013216">
    <property type="entry name" value="Methyltransf_11"/>
</dbReference>
<dbReference type="Proteomes" id="UP000031623">
    <property type="component" value="Chromosome"/>
</dbReference>
<dbReference type="GO" id="GO:0008757">
    <property type="term" value="F:S-adenosylmethionine-dependent methyltransferase activity"/>
    <property type="evidence" value="ECO:0007669"/>
    <property type="project" value="InterPro"/>
</dbReference>
<name>A0A090AIT7_9GAMM</name>
<evidence type="ECO:0000313" key="3">
    <source>
        <dbReference type="Proteomes" id="UP000031623"/>
    </source>
</evidence>
<dbReference type="Pfam" id="PF08241">
    <property type="entry name" value="Methyltransf_11"/>
    <property type="match status" value="1"/>
</dbReference>
<protein>
    <recommendedName>
        <fullName evidence="1">Methyltransferase type 11 domain-containing protein</fullName>
    </recommendedName>
</protein>
<dbReference type="CDD" id="cd02440">
    <property type="entry name" value="AdoMet_MTases"/>
    <property type="match status" value="1"/>
</dbReference>
<reference evidence="2 3" key="1">
    <citation type="journal article" date="2014" name="ISME J.">
        <title>Ecophysiology of Thioploca ingrica as revealed by the complete genome sequence supplemented with proteomic evidence.</title>
        <authorList>
            <person name="Kojima H."/>
            <person name="Ogura Y."/>
            <person name="Yamamoto N."/>
            <person name="Togashi T."/>
            <person name="Mori H."/>
            <person name="Watanabe T."/>
            <person name="Nemoto F."/>
            <person name="Kurokawa K."/>
            <person name="Hayashi T."/>
            <person name="Fukui M."/>
        </authorList>
    </citation>
    <scope>NUCLEOTIDE SEQUENCE [LARGE SCALE GENOMIC DNA]</scope>
</reference>